<dbReference type="PANTHER" id="PTHR12775:SF0">
    <property type="entry name" value="REPLICATION TERMINATION FACTOR 2"/>
    <property type="match status" value="1"/>
</dbReference>
<evidence type="ECO:0000313" key="4">
    <source>
        <dbReference type="Proteomes" id="UP000054516"/>
    </source>
</evidence>
<dbReference type="PANTHER" id="PTHR12775">
    <property type="entry name" value="PROTEIN C20ORF43 HOMOLOG"/>
    <property type="match status" value="1"/>
</dbReference>
<reference evidence="3" key="1">
    <citation type="submission" date="2016-03" db="EMBL/GenBank/DDBJ databases">
        <title>Draft genome sequence of Rosellinia necatrix.</title>
        <authorList>
            <person name="Kanematsu S."/>
        </authorList>
    </citation>
    <scope>NUCLEOTIDE SEQUENCE [LARGE SCALE GENOMIC DNA]</scope>
    <source>
        <strain evidence="3">W97</strain>
    </source>
</reference>
<comment type="similarity">
    <text evidence="1">Belongs to the rtf2 family.</text>
</comment>
<accession>A0A1W2TX75</accession>
<dbReference type="CDD" id="cd16653">
    <property type="entry name" value="RING-like_Rtf2"/>
    <property type="match status" value="1"/>
</dbReference>
<dbReference type="Pfam" id="PF04641">
    <property type="entry name" value="Rtf2"/>
    <property type="match status" value="1"/>
</dbReference>
<dbReference type="Gene3D" id="3.30.40.10">
    <property type="entry name" value="Zinc/RING finger domain, C3HC4 (zinc finger)"/>
    <property type="match status" value="1"/>
</dbReference>
<feature type="compositionally biased region" description="Polar residues" evidence="2">
    <location>
        <begin position="267"/>
        <end position="277"/>
    </location>
</feature>
<dbReference type="InterPro" id="IPR027799">
    <property type="entry name" value="Rtf2_RING-finger"/>
</dbReference>
<dbReference type="OMA" id="EFRWLHC"/>
<name>A0A1W2TX75_ROSNE</name>
<evidence type="ECO:0000256" key="2">
    <source>
        <dbReference type="SAM" id="MobiDB-lite"/>
    </source>
</evidence>
<feature type="compositionally biased region" description="Basic and acidic residues" evidence="2">
    <location>
        <begin position="252"/>
        <end position="265"/>
    </location>
</feature>
<proteinExistence type="inferred from homology"/>
<dbReference type="SUPFAM" id="SSF57850">
    <property type="entry name" value="RING/U-box"/>
    <property type="match status" value="1"/>
</dbReference>
<dbReference type="InterPro" id="IPR006735">
    <property type="entry name" value="Rtf2"/>
</dbReference>
<sequence length="299" mass="32486">MGNDGGSIPKRRELVKEAARLPTASELKATALESLTHAWSTCPISSEPLDPHNTVSDARGCLYNYETVLRCLMPGADESPEDGQSQEAAEFARSGIRSLKDVVKLRFAVRRDERRGEIRTCPLSMKELGAATRAVYVVPCGHVFAEAVMKELLAAEEGEQATAAEGKTSRCPECSEAFVTRDMVPVLPVDESDIDRCAARAEELRASGLAHNLKKDKNASSKKKKRKAAEEEEGGGGGGKSTNNTANSDSLAQKEKRQKKDRDGISSRINNSMTATLTAKVLAEQDQRNRQRKLAGTVR</sequence>
<evidence type="ECO:0000313" key="3">
    <source>
        <dbReference type="EMBL" id="GAP93295.1"/>
    </source>
</evidence>
<dbReference type="AlphaFoldDB" id="A0A1W2TX75"/>
<dbReference type="STRING" id="77044.A0A1W2TX75"/>
<dbReference type="InterPro" id="IPR013083">
    <property type="entry name" value="Znf_RING/FYVE/PHD"/>
</dbReference>
<keyword evidence="4" id="KW-1185">Reference proteome</keyword>
<gene>
    <name evidence="3" type="ORF">SAMD00023353_5700120</name>
</gene>
<dbReference type="OrthoDB" id="247013at2759"/>
<dbReference type="GO" id="GO:0006274">
    <property type="term" value="P:DNA replication termination"/>
    <property type="evidence" value="ECO:0007669"/>
    <property type="project" value="TreeGrafter"/>
</dbReference>
<organism evidence="3">
    <name type="scientific">Rosellinia necatrix</name>
    <name type="common">White root-rot fungus</name>
    <dbReference type="NCBI Taxonomy" id="77044"/>
    <lineage>
        <taxon>Eukaryota</taxon>
        <taxon>Fungi</taxon>
        <taxon>Dikarya</taxon>
        <taxon>Ascomycota</taxon>
        <taxon>Pezizomycotina</taxon>
        <taxon>Sordariomycetes</taxon>
        <taxon>Xylariomycetidae</taxon>
        <taxon>Xylariales</taxon>
        <taxon>Xylariaceae</taxon>
        <taxon>Rosellinia</taxon>
    </lineage>
</organism>
<dbReference type="GO" id="GO:0005634">
    <property type="term" value="C:nucleus"/>
    <property type="evidence" value="ECO:0007669"/>
    <property type="project" value="TreeGrafter"/>
</dbReference>
<feature type="region of interest" description="Disordered" evidence="2">
    <location>
        <begin position="211"/>
        <end position="299"/>
    </location>
</feature>
<dbReference type="EMBL" id="DF977502">
    <property type="protein sequence ID" value="GAP93295.1"/>
    <property type="molecule type" value="Genomic_DNA"/>
</dbReference>
<dbReference type="Proteomes" id="UP000054516">
    <property type="component" value="Unassembled WGS sequence"/>
</dbReference>
<protein>
    <submittedName>
        <fullName evidence="3">Putative duf602 domain-containing protein</fullName>
    </submittedName>
</protein>
<evidence type="ECO:0000256" key="1">
    <source>
        <dbReference type="ARBA" id="ARBA00009885"/>
    </source>
</evidence>